<dbReference type="AlphaFoldDB" id="A0AAD0WR09"/>
<feature type="transmembrane region" description="Helical" evidence="1">
    <location>
        <begin position="70"/>
        <end position="89"/>
    </location>
</feature>
<evidence type="ECO:0000256" key="1">
    <source>
        <dbReference type="SAM" id="Phobius"/>
    </source>
</evidence>
<reference evidence="2 3" key="1">
    <citation type="submission" date="2018-08" db="EMBL/GenBank/DDBJ databases">
        <title>Complete genome of the Arcobacter suis type strain LMG 26152.</title>
        <authorList>
            <person name="Miller W.G."/>
            <person name="Yee E."/>
            <person name="Bono J.L."/>
        </authorList>
    </citation>
    <scope>NUCLEOTIDE SEQUENCE [LARGE SCALE GENOMIC DNA]</scope>
    <source>
        <strain evidence="2 3">CECT 7833</strain>
    </source>
</reference>
<gene>
    <name evidence="2" type="ORF">ASUIS_1595</name>
</gene>
<organism evidence="2 3">
    <name type="scientific">Arcobacter suis CECT 7833</name>
    <dbReference type="NCBI Taxonomy" id="663365"/>
    <lineage>
        <taxon>Bacteria</taxon>
        <taxon>Pseudomonadati</taxon>
        <taxon>Campylobacterota</taxon>
        <taxon>Epsilonproteobacteria</taxon>
        <taxon>Campylobacterales</taxon>
        <taxon>Arcobacteraceae</taxon>
        <taxon>Arcobacter</taxon>
    </lineage>
</organism>
<dbReference type="Proteomes" id="UP000263040">
    <property type="component" value="Chromosome"/>
</dbReference>
<keyword evidence="1" id="KW-0472">Membrane</keyword>
<keyword evidence="3" id="KW-1185">Reference proteome</keyword>
<evidence type="ECO:0000313" key="2">
    <source>
        <dbReference type="EMBL" id="AXX90073.1"/>
    </source>
</evidence>
<dbReference type="EMBL" id="CP032100">
    <property type="protein sequence ID" value="AXX90073.1"/>
    <property type="molecule type" value="Genomic_DNA"/>
</dbReference>
<keyword evidence="1" id="KW-1133">Transmembrane helix</keyword>
<protein>
    <submittedName>
        <fullName evidence="2">Membrane protein</fullName>
    </submittedName>
</protein>
<name>A0AAD0WR09_9BACT</name>
<dbReference type="RefSeq" id="WP_226799880.1">
    <property type="nucleotide sequence ID" value="NZ_CP032100.1"/>
</dbReference>
<proteinExistence type="predicted"/>
<keyword evidence="1" id="KW-0812">Transmembrane</keyword>
<evidence type="ECO:0000313" key="3">
    <source>
        <dbReference type="Proteomes" id="UP000263040"/>
    </source>
</evidence>
<feature type="transmembrane region" description="Helical" evidence="1">
    <location>
        <begin position="20"/>
        <end position="37"/>
    </location>
</feature>
<sequence>MRKFNLQKGIQIENSKIKITIVVIASLILGIGILFFIPQTHDYVIDSFLQIWFGIIWTYEALLTSYTVPLWVLIIISVLALTTIIRFLINLQSNTKPEHLSYKEDFIYGANWRWKWTKNEVSNIQCYCPKCDSLLVYDDSSCHTRYTDVTKTDFICQNCESQLVTSIHGGNKNYAINAVKREIERRIRTNEYKINLHKS</sequence>
<accession>A0AAD0WR09</accession>
<dbReference type="KEGG" id="asui:ASUIS_1595"/>